<dbReference type="SUPFAM" id="SSF81383">
    <property type="entry name" value="F-box domain"/>
    <property type="match status" value="1"/>
</dbReference>
<dbReference type="InterPro" id="IPR036047">
    <property type="entry name" value="F-box-like_dom_sf"/>
</dbReference>
<dbReference type="SMART" id="SM00256">
    <property type="entry name" value="FBOX"/>
    <property type="match status" value="1"/>
</dbReference>
<accession>A0A0E0NMN3</accession>
<feature type="domain" description="F-box" evidence="1">
    <location>
        <begin position="27"/>
        <end position="67"/>
    </location>
</feature>
<name>A0A0E0NMN3_ORYRU</name>
<dbReference type="Pfam" id="PF00646">
    <property type="entry name" value="F-box"/>
    <property type="match status" value="1"/>
</dbReference>
<keyword evidence="3" id="KW-1185">Reference proteome</keyword>
<dbReference type="CDD" id="cd22160">
    <property type="entry name" value="F-box_AtFBL13-like"/>
    <property type="match status" value="1"/>
</dbReference>
<proteinExistence type="predicted"/>
<dbReference type="PANTHER" id="PTHR34223">
    <property type="entry name" value="OS11G0201299 PROTEIN"/>
    <property type="match status" value="1"/>
</dbReference>
<dbReference type="PANTHER" id="PTHR34223:SF102">
    <property type="entry name" value="F-BOX DOMAIN-CONTAINING PROTEIN"/>
    <property type="match status" value="1"/>
</dbReference>
<dbReference type="EnsemblPlants" id="ORUFI02G38420.1">
    <property type="protein sequence ID" value="ORUFI02G38420.1"/>
    <property type="gene ID" value="ORUFI02G38420"/>
</dbReference>
<dbReference type="HOGENOM" id="CLU_003068_3_0_1"/>
<dbReference type="InterPro" id="IPR053781">
    <property type="entry name" value="F-box_AtFBL13-like"/>
</dbReference>
<dbReference type="Gene3D" id="3.80.10.10">
    <property type="entry name" value="Ribonuclease Inhibitor"/>
    <property type="match status" value="1"/>
</dbReference>
<reference evidence="2" key="2">
    <citation type="submission" date="2015-06" db="UniProtKB">
        <authorList>
            <consortium name="EnsemblPlants"/>
        </authorList>
    </citation>
    <scope>IDENTIFICATION</scope>
</reference>
<dbReference type="InterPro" id="IPR032675">
    <property type="entry name" value="LRR_dom_sf"/>
</dbReference>
<dbReference type="SUPFAM" id="SSF52047">
    <property type="entry name" value="RNI-like"/>
    <property type="match status" value="1"/>
</dbReference>
<dbReference type="STRING" id="4529.A0A0E0NMN3"/>
<dbReference type="Proteomes" id="UP000008022">
    <property type="component" value="Unassembled WGS sequence"/>
</dbReference>
<reference evidence="3" key="1">
    <citation type="submission" date="2013-06" db="EMBL/GenBank/DDBJ databases">
        <authorList>
            <person name="Zhao Q."/>
        </authorList>
    </citation>
    <scope>NUCLEOTIDE SEQUENCE</scope>
    <source>
        <strain evidence="3">cv. W1943</strain>
    </source>
</reference>
<evidence type="ECO:0000259" key="1">
    <source>
        <dbReference type="SMART" id="SM00256"/>
    </source>
</evidence>
<dbReference type="Gene3D" id="1.20.1280.50">
    <property type="match status" value="1"/>
</dbReference>
<dbReference type="eggNOG" id="ENOG502SUH5">
    <property type="taxonomic scope" value="Eukaryota"/>
</dbReference>
<sequence length="341" mass="38797">MAPTRAMGCSRRIHVVVIDTGDRLSSLPDDILHTIMSFLPAWQAVQTCVLSRRWECLWCSMPCLNIDQQEFEDCGRDREGGGFEEFVNNMLMFHSAPSLDMFKFHVTHNYDYKVVDRWIRRGIKCCPAVVDICNSSNAHMYELPNLGSGARRLKKLHLVVIALVKGFTQHLPSACPVLEDLELDKCCLDHPEITSLSLKNLILIDCTTYCGKVLTITTPALSVLHGVLDIFPTFYNLRTLLFNGCDLSDDFQILGCFLNNAPRLEKLTLQYCKLPEGSRKRNRTENPKRITIKCQDTLTLRCPNLKLTEIMYGEDDVHQLFGLLSGIWRNLQKTTIVLTKA</sequence>
<protein>
    <recommendedName>
        <fullName evidence="1">F-box domain-containing protein</fullName>
    </recommendedName>
</protein>
<dbReference type="AlphaFoldDB" id="A0A0E0NMN3"/>
<evidence type="ECO:0000313" key="3">
    <source>
        <dbReference type="Proteomes" id="UP000008022"/>
    </source>
</evidence>
<dbReference type="Gramene" id="ORUFI02G38420.1">
    <property type="protein sequence ID" value="ORUFI02G38420.1"/>
    <property type="gene ID" value="ORUFI02G38420"/>
</dbReference>
<dbReference type="OMA" id="CGRDREG"/>
<organism evidence="2 3">
    <name type="scientific">Oryza rufipogon</name>
    <name type="common">Brownbeard rice</name>
    <name type="synonym">Asian wild rice</name>
    <dbReference type="NCBI Taxonomy" id="4529"/>
    <lineage>
        <taxon>Eukaryota</taxon>
        <taxon>Viridiplantae</taxon>
        <taxon>Streptophyta</taxon>
        <taxon>Embryophyta</taxon>
        <taxon>Tracheophyta</taxon>
        <taxon>Spermatophyta</taxon>
        <taxon>Magnoliopsida</taxon>
        <taxon>Liliopsida</taxon>
        <taxon>Poales</taxon>
        <taxon>Poaceae</taxon>
        <taxon>BOP clade</taxon>
        <taxon>Oryzoideae</taxon>
        <taxon>Oryzeae</taxon>
        <taxon>Oryzinae</taxon>
        <taxon>Oryza</taxon>
    </lineage>
</organism>
<evidence type="ECO:0000313" key="2">
    <source>
        <dbReference type="EnsemblPlants" id="ORUFI02G38420.1"/>
    </source>
</evidence>
<dbReference type="InterPro" id="IPR001810">
    <property type="entry name" value="F-box_dom"/>
</dbReference>
<dbReference type="InterPro" id="IPR053197">
    <property type="entry name" value="F-box_SCFL_complex_component"/>
</dbReference>